<sequence length="612" mass="70537">MSLRHLSHTWRDVDSFLTSIGGTTIKTCHKWTNILVNKDFDEFTIDERSGNIGDSFWDCYPDLELKARQFVYQECSKTEATFTVETSVESCKLDLRRFGVKFTANSSRSYFLGHEREDVVKHRQAFVKYFVEREQHFYTITDDAVPQWRIPTSAPTVLLCHDKSTYKCGEITAKRWIMPDNAPFYNKGRGRSIMCSDLLVMHPSGPFFSLTEIEYSEGLKTYPNLNDDCDINYETNSASAAITLGGDNYFNNQSILNQFKRLFQLLPFKKEYKNHNFLCLVDNSRTHTAAEIHLNAFGMRSGTRCPADKIDYIDDNNKKQTIECYDDDGYSKGLLVIANELSVFVPRKCKLNDLKLLLPQHAAFRSQLPPQALNIPIFNSQACESIFRNTRALSGIHSTIVNFTVHDFLRCAQRLSLLNDIKCKQLHNGSVDKLVFPVHYKHRVERQSSFTRSQLEIDEIDIEQVITDAYHHAVDMLEGLDILNLLEKKHVLELKPLNDEVFESDDDNDGDGDDTTNDLSMNEDNDDSSINNDYTDEDEQNNTQDLINTTKKDFSGVKVADKVEPHIEHTYFKVKLNHDTKFLHKQTACWLLTEEKSTLSNDRLLRMQQVNK</sequence>
<evidence type="ECO:0000313" key="2">
    <source>
        <dbReference type="EMBL" id="CAF2120204.1"/>
    </source>
</evidence>
<evidence type="ECO:0000256" key="1">
    <source>
        <dbReference type="SAM" id="MobiDB-lite"/>
    </source>
</evidence>
<dbReference type="AlphaFoldDB" id="A0A816VHH3"/>
<protein>
    <submittedName>
        <fullName evidence="2">Uncharacterized protein</fullName>
    </submittedName>
</protein>
<gene>
    <name evidence="2" type="ORF">WKI299_LOCUS24219</name>
</gene>
<feature type="compositionally biased region" description="Acidic residues" evidence="1">
    <location>
        <begin position="501"/>
        <end position="527"/>
    </location>
</feature>
<dbReference type="Proteomes" id="UP000663856">
    <property type="component" value="Unassembled WGS sequence"/>
</dbReference>
<name>A0A816VHH3_9BILA</name>
<reference evidence="2" key="1">
    <citation type="submission" date="2021-02" db="EMBL/GenBank/DDBJ databases">
        <authorList>
            <person name="Nowell W R."/>
        </authorList>
    </citation>
    <scope>NUCLEOTIDE SEQUENCE</scope>
</reference>
<accession>A0A816VHH3</accession>
<comment type="caution">
    <text evidence="2">The sequence shown here is derived from an EMBL/GenBank/DDBJ whole genome shotgun (WGS) entry which is preliminary data.</text>
</comment>
<organism evidence="2 3">
    <name type="scientific">Rotaria magnacalcarata</name>
    <dbReference type="NCBI Taxonomy" id="392030"/>
    <lineage>
        <taxon>Eukaryota</taxon>
        <taxon>Metazoa</taxon>
        <taxon>Spiralia</taxon>
        <taxon>Gnathifera</taxon>
        <taxon>Rotifera</taxon>
        <taxon>Eurotatoria</taxon>
        <taxon>Bdelloidea</taxon>
        <taxon>Philodinida</taxon>
        <taxon>Philodinidae</taxon>
        <taxon>Rotaria</taxon>
    </lineage>
</organism>
<dbReference type="EMBL" id="CAJNRF010010395">
    <property type="protein sequence ID" value="CAF2120204.1"/>
    <property type="molecule type" value="Genomic_DNA"/>
</dbReference>
<proteinExistence type="predicted"/>
<evidence type="ECO:0000313" key="3">
    <source>
        <dbReference type="Proteomes" id="UP000663856"/>
    </source>
</evidence>
<feature type="region of interest" description="Disordered" evidence="1">
    <location>
        <begin position="501"/>
        <end position="542"/>
    </location>
</feature>